<evidence type="ECO:0000256" key="8">
    <source>
        <dbReference type="RuleBase" id="RU003738"/>
    </source>
</evidence>
<comment type="function">
    <text evidence="5">Specifically catalyzes the decarboxylation of meso-diaminopimelate (meso-DAP) to L-lysine.</text>
</comment>
<evidence type="ECO:0000256" key="5">
    <source>
        <dbReference type="HAMAP-Rule" id="MF_02120"/>
    </source>
</evidence>
<dbReference type="Proteomes" id="UP000186112">
    <property type="component" value="Unassembled WGS sequence"/>
</dbReference>
<keyword evidence="3 5" id="KW-0663">Pyridoxal phosphate</keyword>
<dbReference type="GO" id="GO:0008836">
    <property type="term" value="F:diaminopimelate decarboxylase activity"/>
    <property type="evidence" value="ECO:0007669"/>
    <property type="project" value="UniProtKB-UniRule"/>
</dbReference>
<evidence type="ECO:0000256" key="7">
    <source>
        <dbReference type="PIRSR" id="PIRSR600183-50"/>
    </source>
</evidence>
<evidence type="ECO:0000256" key="3">
    <source>
        <dbReference type="ARBA" id="ARBA00022898"/>
    </source>
</evidence>
<dbReference type="PRINTS" id="PR01181">
    <property type="entry name" value="DAPDCRBXLASE"/>
</dbReference>
<reference evidence="10 11" key="1">
    <citation type="submission" date="2016-02" db="EMBL/GenBank/DDBJ databases">
        <title>Genome sequence of Tissierella creatinophila DSM 6911.</title>
        <authorList>
            <person name="Poehlein A."/>
            <person name="Daniel R."/>
        </authorList>
    </citation>
    <scope>NUCLEOTIDE SEQUENCE [LARGE SCALE GENOMIC DNA]</scope>
    <source>
        <strain evidence="10 11">DSM 6911</strain>
    </source>
</reference>
<dbReference type="GO" id="GO:0009089">
    <property type="term" value="P:lysine biosynthetic process via diaminopimelate"/>
    <property type="evidence" value="ECO:0007669"/>
    <property type="project" value="UniProtKB-UniRule"/>
</dbReference>
<evidence type="ECO:0000256" key="6">
    <source>
        <dbReference type="NCBIfam" id="TIGR01048"/>
    </source>
</evidence>
<dbReference type="RefSeq" id="WP_075727153.1">
    <property type="nucleotide sequence ID" value="NZ_LTDM01000032.1"/>
</dbReference>
<gene>
    <name evidence="5 10" type="primary">lysA</name>
    <name evidence="10" type="ORF">TICRE_17430</name>
</gene>
<dbReference type="NCBIfam" id="TIGR01048">
    <property type="entry name" value="lysA"/>
    <property type="match status" value="1"/>
</dbReference>
<dbReference type="InterPro" id="IPR002986">
    <property type="entry name" value="DAP_deCOOHase_LysA"/>
</dbReference>
<dbReference type="Pfam" id="PF02784">
    <property type="entry name" value="Orn_Arg_deC_N"/>
    <property type="match status" value="1"/>
</dbReference>
<evidence type="ECO:0000256" key="4">
    <source>
        <dbReference type="ARBA" id="ARBA00023239"/>
    </source>
</evidence>
<dbReference type="SUPFAM" id="SSF50621">
    <property type="entry name" value="Alanine racemase C-terminal domain-like"/>
    <property type="match status" value="1"/>
</dbReference>
<feature type="binding site" evidence="5">
    <location>
        <position position="248"/>
    </location>
    <ligand>
        <name>pyridoxal 5'-phosphate</name>
        <dbReference type="ChEBI" id="CHEBI:597326"/>
    </ligand>
</feature>
<dbReference type="AlphaFoldDB" id="A0A1U7M4Z4"/>
<dbReference type="PRINTS" id="PR01179">
    <property type="entry name" value="ODADCRBXLASE"/>
</dbReference>
<dbReference type="InterPro" id="IPR000183">
    <property type="entry name" value="Orn/DAP/Arg_de-COase"/>
</dbReference>
<evidence type="ECO:0000256" key="2">
    <source>
        <dbReference type="ARBA" id="ARBA00022793"/>
    </source>
</evidence>
<dbReference type="OrthoDB" id="9802241at2"/>
<feature type="binding site" evidence="5">
    <location>
        <position position="390"/>
    </location>
    <ligand>
        <name>pyridoxal 5'-phosphate</name>
        <dbReference type="ChEBI" id="CHEBI:597326"/>
    </ligand>
</feature>
<organism evidence="10 11">
    <name type="scientific">Tissierella creatinophila DSM 6911</name>
    <dbReference type="NCBI Taxonomy" id="1123403"/>
    <lineage>
        <taxon>Bacteria</taxon>
        <taxon>Bacillati</taxon>
        <taxon>Bacillota</taxon>
        <taxon>Tissierellia</taxon>
        <taxon>Tissierellales</taxon>
        <taxon>Tissierellaceae</taxon>
        <taxon>Tissierella</taxon>
    </lineage>
</organism>
<accession>A0A1U7M4Z4</accession>
<dbReference type="GO" id="GO:0030170">
    <property type="term" value="F:pyridoxal phosphate binding"/>
    <property type="evidence" value="ECO:0007669"/>
    <property type="project" value="UniProtKB-UniRule"/>
</dbReference>
<dbReference type="PANTHER" id="PTHR43727">
    <property type="entry name" value="DIAMINOPIMELATE DECARBOXYLASE"/>
    <property type="match status" value="1"/>
</dbReference>
<feature type="binding site" evidence="5">
    <location>
        <position position="293"/>
    </location>
    <ligand>
        <name>substrate</name>
    </ligand>
</feature>
<dbReference type="EMBL" id="LTDM01000032">
    <property type="protein sequence ID" value="OLS02356.1"/>
    <property type="molecule type" value="Genomic_DNA"/>
</dbReference>
<feature type="binding site" evidence="5">
    <location>
        <position position="390"/>
    </location>
    <ligand>
        <name>substrate</name>
    </ligand>
</feature>
<dbReference type="FunFam" id="3.20.20.10:FF:000003">
    <property type="entry name" value="Diaminopimelate decarboxylase"/>
    <property type="match status" value="1"/>
</dbReference>
<feature type="binding site" evidence="5">
    <location>
        <position position="334"/>
    </location>
    <ligand>
        <name>substrate</name>
    </ligand>
</feature>
<keyword evidence="11" id="KW-1185">Reference proteome</keyword>
<comment type="similarity">
    <text evidence="5">Belongs to the Orn/Lys/Arg decarboxylase class-II family. LysA subfamily.</text>
</comment>
<feature type="binding site" evidence="5">
    <location>
        <position position="362"/>
    </location>
    <ligand>
        <name>substrate</name>
    </ligand>
</feature>
<dbReference type="SUPFAM" id="SSF51419">
    <property type="entry name" value="PLP-binding barrel"/>
    <property type="match status" value="1"/>
</dbReference>
<keyword evidence="5" id="KW-0028">Amino-acid biosynthesis</keyword>
<protein>
    <recommendedName>
        <fullName evidence="5 6">Diaminopimelate decarboxylase</fullName>
        <shortName evidence="5">DAP decarboxylase</shortName>
        <shortName evidence="5">DAPDC</shortName>
        <ecNumber evidence="5 6">4.1.1.20</ecNumber>
    </recommendedName>
</protein>
<feature type="active site" description="Proton donor" evidence="7">
    <location>
        <position position="361"/>
    </location>
</feature>
<sequence length="431" mass="48346">MICDNIRINEDGNLTFAGLDTIDLAKKYGTPLYLMDEDKIRENCNIYKDALKKYFGDSARVLYASKAAAFKRLYEIIDDEDMGIDVVSSGEIYTAIKAGVSLQNAYFHGNNKTDFDIKYAIENKIGYFVVDNIEELDAIEKESSRQCIIQKILLRLTPGIDVHTYEAVNTGKVDSKFGTAIETGQAEKMVEYTLGLKNIELCGFHSHIGSQVFNSDNYLNGSEKMLDFIADIKSKLGYETKVLNIGGGYGVRYTQDDPIIDIDANIKKVSEFIKKKVKTLSINMPQIIMEPGRSIVGDSGMTLYTVGTVKTITGYKSYVSVDGGMTDNPRYALYQSPYTVMIANKAREKEDFKYSVVGRCCESGDIIQEDVMMPKAKRGDIVAVLTTGAYNYSMASNYNRITRPPVVMIKDKKDYLAVRRESFEDLVRNDI</sequence>
<keyword evidence="2 5" id="KW-0210">Decarboxylase</keyword>
<name>A0A1U7M4Z4_TISCR</name>
<feature type="binding site" evidence="5">
    <location>
        <position position="330"/>
    </location>
    <ligand>
        <name>substrate</name>
    </ligand>
</feature>
<feature type="modified residue" description="N6-(pyridoxal phosphate)lysine" evidence="5 7">
    <location>
        <position position="66"/>
    </location>
</feature>
<dbReference type="CDD" id="cd06828">
    <property type="entry name" value="PLPDE_III_DapDC"/>
    <property type="match status" value="1"/>
</dbReference>
<feature type="binding site" evidence="5">
    <location>
        <begin position="290"/>
        <end position="293"/>
    </location>
    <ligand>
        <name>pyridoxal 5'-phosphate</name>
        <dbReference type="ChEBI" id="CHEBI:597326"/>
    </ligand>
</feature>
<dbReference type="InterPro" id="IPR029066">
    <property type="entry name" value="PLP-binding_barrel"/>
</dbReference>
<keyword evidence="5 8" id="KW-0457">Lysine biosynthesis</keyword>
<comment type="caution">
    <text evidence="10">The sequence shown here is derived from an EMBL/GenBank/DDBJ whole genome shotgun (WGS) entry which is preliminary data.</text>
</comment>
<dbReference type="Gene3D" id="3.20.20.10">
    <property type="entry name" value="Alanine racemase"/>
    <property type="match status" value="1"/>
</dbReference>
<keyword evidence="4 5" id="KW-0456">Lyase</keyword>
<evidence type="ECO:0000313" key="11">
    <source>
        <dbReference type="Proteomes" id="UP000186112"/>
    </source>
</evidence>
<dbReference type="HAMAP" id="MF_02120">
    <property type="entry name" value="LysA"/>
    <property type="match status" value="1"/>
</dbReference>
<comment type="pathway">
    <text evidence="5 8">Amino-acid biosynthesis; L-lysine biosynthesis via DAP pathway; L-lysine from DL-2,6-diaminopimelate: step 1/1.</text>
</comment>
<dbReference type="PANTHER" id="PTHR43727:SF2">
    <property type="entry name" value="GROUP IV DECARBOXYLASE"/>
    <property type="match status" value="1"/>
</dbReference>
<evidence type="ECO:0000256" key="1">
    <source>
        <dbReference type="ARBA" id="ARBA00001933"/>
    </source>
</evidence>
<dbReference type="InterPro" id="IPR009006">
    <property type="entry name" value="Ala_racemase/Decarboxylase_C"/>
</dbReference>
<comment type="cofactor">
    <cofactor evidence="1 5 7 8">
        <name>pyridoxal 5'-phosphate</name>
        <dbReference type="ChEBI" id="CHEBI:597326"/>
    </cofactor>
</comment>
<evidence type="ECO:0000313" key="10">
    <source>
        <dbReference type="EMBL" id="OLS02356.1"/>
    </source>
</evidence>
<dbReference type="EC" id="4.1.1.20" evidence="5 6"/>
<dbReference type="UniPathway" id="UPA00034">
    <property type="reaction ID" value="UER00027"/>
</dbReference>
<dbReference type="InterPro" id="IPR022644">
    <property type="entry name" value="De-COase2_N"/>
</dbReference>
<evidence type="ECO:0000259" key="9">
    <source>
        <dbReference type="Pfam" id="PF02784"/>
    </source>
</evidence>
<comment type="subunit">
    <text evidence="5">Homodimer.</text>
</comment>
<dbReference type="Gene3D" id="2.40.37.10">
    <property type="entry name" value="Lyase, Ornithine Decarboxylase, Chain A, domain 1"/>
    <property type="match status" value="1"/>
</dbReference>
<proteinExistence type="inferred from homology"/>
<comment type="catalytic activity">
    <reaction evidence="5 8">
        <text>meso-2,6-diaminopimelate + H(+) = L-lysine + CO2</text>
        <dbReference type="Rhea" id="RHEA:15101"/>
        <dbReference type="ChEBI" id="CHEBI:15378"/>
        <dbReference type="ChEBI" id="CHEBI:16526"/>
        <dbReference type="ChEBI" id="CHEBI:32551"/>
        <dbReference type="ChEBI" id="CHEBI:57791"/>
        <dbReference type="EC" id="4.1.1.20"/>
    </reaction>
</comment>
<feature type="domain" description="Orn/DAP/Arg decarboxylase 2 N-terminal" evidence="9">
    <location>
        <begin position="38"/>
        <end position="296"/>
    </location>
</feature>